<reference evidence="4" key="1">
    <citation type="submission" date="2022-01" db="EMBL/GenBank/DDBJ databases">
        <authorList>
            <person name="King R."/>
        </authorList>
    </citation>
    <scope>NUCLEOTIDE SEQUENCE</scope>
</reference>
<dbReference type="Pfam" id="PF20146">
    <property type="entry name" value="NRF"/>
    <property type="match status" value="1"/>
</dbReference>
<accession>A0A9N9MW31</accession>
<evidence type="ECO:0000256" key="2">
    <source>
        <dbReference type="SAM" id="Phobius"/>
    </source>
</evidence>
<dbReference type="PANTHER" id="PTHR33480">
    <property type="entry name" value="SET DOMAIN-CONTAINING PROTEIN-RELATED"/>
    <property type="match status" value="1"/>
</dbReference>
<evidence type="ECO:0000313" key="4">
    <source>
        <dbReference type="EMBL" id="CAG9768406.1"/>
    </source>
</evidence>
<feature type="transmembrane region" description="Helical" evidence="2">
    <location>
        <begin position="667"/>
        <end position="689"/>
    </location>
</feature>
<evidence type="ECO:0000313" key="5">
    <source>
        <dbReference type="Proteomes" id="UP001152799"/>
    </source>
</evidence>
<evidence type="ECO:0000259" key="3">
    <source>
        <dbReference type="SMART" id="SM00703"/>
    </source>
</evidence>
<dbReference type="EMBL" id="OU892280">
    <property type="protein sequence ID" value="CAG9768406.1"/>
    <property type="molecule type" value="Genomic_DNA"/>
</dbReference>
<dbReference type="AlphaFoldDB" id="A0A9N9MW31"/>
<gene>
    <name evidence="4" type="ORF">CEUTPL_LOCUS8944</name>
</gene>
<protein>
    <recommendedName>
        <fullName evidence="3">Nose resistant-to-fluoxetine protein N-terminal domain-containing protein</fullName>
    </recommendedName>
</protein>
<keyword evidence="2" id="KW-0812">Transmembrane</keyword>
<organism evidence="4 5">
    <name type="scientific">Ceutorhynchus assimilis</name>
    <name type="common">cabbage seed weevil</name>
    <dbReference type="NCBI Taxonomy" id="467358"/>
    <lineage>
        <taxon>Eukaryota</taxon>
        <taxon>Metazoa</taxon>
        <taxon>Ecdysozoa</taxon>
        <taxon>Arthropoda</taxon>
        <taxon>Hexapoda</taxon>
        <taxon>Insecta</taxon>
        <taxon>Pterygota</taxon>
        <taxon>Neoptera</taxon>
        <taxon>Endopterygota</taxon>
        <taxon>Coleoptera</taxon>
        <taxon>Polyphaga</taxon>
        <taxon>Cucujiformia</taxon>
        <taxon>Curculionidae</taxon>
        <taxon>Ceutorhynchinae</taxon>
        <taxon>Ceutorhynchus</taxon>
    </lineage>
</organism>
<feature type="domain" description="Nose resistant-to-fluoxetine protein N-terminal" evidence="3">
    <location>
        <begin position="510"/>
        <end position="661"/>
    </location>
</feature>
<sequence length="881" mass="99728">MSPTSDNFSEDKTSGSEYLPSEDDSDTCDQSNKTDFRYITENIRPVSTKTVRKRITVNKKRIIRQNIFTPQSNIMPDSTTSPCANFIASSPPFSLCSSSEVSTQQTSSNIPSSTCHDINRPSLSFHDMNRPSSSFHDLDEGSAIGERERTIKVIGATKEKGKLVRNKGQACYFCQRIVQNAARHFELLHKRVGNFYHNTEVLATKKGNLILVRRPTEDESRFSTATDYGPCPFCLGFMLKKHLWHHVKNSCTAKPQKDDQNTGRHVIAESHALLNDAFGRDFSTDFVANILSKLRDDDIGIYCKEDQLIQRYGAMMFEKYGTTQCELIRQGMRQLARLTLKLREIDKSKRQLTDFLVPEMFDLIIQGTKSLCVTHQNIALRPEFELPSLALKIGRSGEAARMTLVAYSSRPKWSDQSTEELKHSLTDFEKKLADQLTLVEIVGKRGRKVPVLLTQDVKSSVDKLIQTRESPGAIKKPKIAPALRKSSVVQVAPREAVAKSKTSDRRPWSSEEKEAVFQFFKSSIKRGVVPGKEDCTKCIQEMVDASAKMPSGITEANFNWLGRYDQCLNILNSEKNIHGKYCLVTATFNGSEAVATLEHSFERTYMEYRGTLDSENKKEKFVTAYLGICLPDQCMEIDVQKAFANALSAPWNAKCQTKKSVNKRLDLGAIITICFFGVFIILLTASTIYDLLTNDNKQHPLLLSFSIRTNSKKLFSYEKESSSEDFLCVHGLQFVSIIWVIAGHHSVARFLLEPLSNFKDMVSCIIVMLWIITLIAMPVCVLVGTDRLLDEEYHPYDHAVYNALTRPAWGLCVAWLYSFWGGLTASIAVSVFWVLAFEYPIFQIQKYFLGEKNSENIKDNMIETQTKTPSAKLEKWCKTHF</sequence>
<feature type="transmembrane region" description="Helical" evidence="2">
    <location>
        <begin position="814"/>
        <end position="837"/>
    </location>
</feature>
<dbReference type="PANTHER" id="PTHR33480:SF1">
    <property type="entry name" value="TYR RECOMBINASE DOMAIN-CONTAINING PROTEIN"/>
    <property type="match status" value="1"/>
</dbReference>
<dbReference type="Proteomes" id="UP001152799">
    <property type="component" value="Chromosome 4"/>
</dbReference>
<dbReference type="SMART" id="SM00703">
    <property type="entry name" value="NRF"/>
    <property type="match status" value="1"/>
</dbReference>
<name>A0A9N9MW31_9CUCU</name>
<dbReference type="OrthoDB" id="6765496at2759"/>
<keyword evidence="5" id="KW-1185">Reference proteome</keyword>
<dbReference type="InterPro" id="IPR006621">
    <property type="entry name" value="Nose-resist-to-fluoxetine_N"/>
</dbReference>
<keyword evidence="2" id="KW-1133">Transmembrane helix</keyword>
<keyword evidence="2" id="KW-0472">Membrane</keyword>
<evidence type="ECO:0000256" key="1">
    <source>
        <dbReference type="SAM" id="MobiDB-lite"/>
    </source>
</evidence>
<feature type="region of interest" description="Disordered" evidence="1">
    <location>
        <begin position="1"/>
        <end position="33"/>
    </location>
</feature>
<proteinExistence type="predicted"/>
<feature type="transmembrane region" description="Helical" evidence="2">
    <location>
        <begin position="764"/>
        <end position="784"/>
    </location>
</feature>